<organism evidence="1 2">
    <name type="scientific">Aspergillus steynii IBT 23096</name>
    <dbReference type="NCBI Taxonomy" id="1392250"/>
    <lineage>
        <taxon>Eukaryota</taxon>
        <taxon>Fungi</taxon>
        <taxon>Dikarya</taxon>
        <taxon>Ascomycota</taxon>
        <taxon>Pezizomycotina</taxon>
        <taxon>Eurotiomycetes</taxon>
        <taxon>Eurotiomycetidae</taxon>
        <taxon>Eurotiales</taxon>
        <taxon>Aspergillaceae</taxon>
        <taxon>Aspergillus</taxon>
        <taxon>Aspergillus subgen. Circumdati</taxon>
    </lineage>
</organism>
<dbReference type="Proteomes" id="UP000234275">
    <property type="component" value="Unassembled WGS sequence"/>
</dbReference>
<name>A0A2I2FSC0_9EURO</name>
<dbReference type="EMBL" id="MSFO01000010">
    <property type="protein sequence ID" value="PLB43521.1"/>
    <property type="molecule type" value="Genomic_DNA"/>
</dbReference>
<dbReference type="GeneID" id="36562971"/>
<dbReference type="RefSeq" id="XP_024698823.1">
    <property type="nucleotide sequence ID" value="XM_024855265.1"/>
</dbReference>
<proteinExistence type="predicted"/>
<dbReference type="VEuPathDB" id="FungiDB:P170DRAFT_54701"/>
<comment type="caution">
    <text evidence="1">The sequence shown here is derived from an EMBL/GenBank/DDBJ whole genome shotgun (WGS) entry which is preliminary data.</text>
</comment>
<evidence type="ECO:0000313" key="1">
    <source>
        <dbReference type="EMBL" id="PLB43521.1"/>
    </source>
</evidence>
<dbReference type="AlphaFoldDB" id="A0A2I2FSC0"/>
<reference evidence="1 2" key="1">
    <citation type="submission" date="2016-12" db="EMBL/GenBank/DDBJ databases">
        <title>The genomes of Aspergillus section Nigri reveals drivers in fungal speciation.</title>
        <authorList>
            <consortium name="DOE Joint Genome Institute"/>
            <person name="Vesth T.C."/>
            <person name="Nybo J."/>
            <person name="Theobald S."/>
            <person name="Brandl J."/>
            <person name="Frisvad J.C."/>
            <person name="Nielsen K.F."/>
            <person name="Lyhne E.K."/>
            <person name="Kogle M.E."/>
            <person name="Kuo A."/>
            <person name="Riley R."/>
            <person name="Clum A."/>
            <person name="Nolan M."/>
            <person name="Lipzen A."/>
            <person name="Salamov A."/>
            <person name="Henrissat B."/>
            <person name="Wiebenga A."/>
            <person name="De Vries R.P."/>
            <person name="Grigoriev I.V."/>
            <person name="Mortensen U.H."/>
            <person name="Andersen M.R."/>
            <person name="Baker S.E."/>
        </authorList>
    </citation>
    <scope>NUCLEOTIDE SEQUENCE [LARGE SCALE GENOMIC DNA]</scope>
    <source>
        <strain evidence="1 2">IBT 23096</strain>
    </source>
</reference>
<gene>
    <name evidence="1" type="ORF">P170DRAFT_54701</name>
</gene>
<protein>
    <submittedName>
        <fullName evidence="1">Uncharacterized protein</fullName>
    </submittedName>
</protein>
<accession>A0A2I2FSC0</accession>
<sequence length="154" mass="17602">MRRTSLIGWIEPPWRAPRTTAAIARTSPENEWQAYARAQHRQLGTCLSVIVIKKFSRTALLVSCAAQHLLVIEGVALALEDSVEWDILGCLIAGYEISYLSVVTRFISKLVGLYNEVYYSRQSRLLENSFDQKLLLARYECCQEGRFRGLVIYE</sequence>
<keyword evidence="2" id="KW-1185">Reference proteome</keyword>
<evidence type="ECO:0000313" key="2">
    <source>
        <dbReference type="Proteomes" id="UP000234275"/>
    </source>
</evidence>